<dbReference type="AlphaFoldDB" id="A0A7W5ZTA6"/>
<sequence>MIPTSFPPAFVDDLDRLLTWRRDVRHFQTMPLPDGTLDHLLDLACLAPSVGNSQPWRFVQVRSEERRRASIAHVDAENRRAAAIYQDEAQAAYDALKLHGLREAPEHVAVFCQLDPEAGHGLGRQTMPETTVYSVVMAIHTLWLTARAIGVRMGWVSIVDPASMNALLDVPEDWRFVALICLGYPEQESDTPELVRRHWQDRLPADQTRFIR</sequence>
<reference evidence="2 3" key="1">
    <citation type="submission" date="2020-08" db="EMBL/GenBank/DDBJ databases">
        <title>Genomic Encyclopedia of Type Strains, Phase IV (KMG-IV): sequencing the most valuable type-strain genomes for metagenomic binning, comparative biology and taxonomic classification.</title>
        <authorList>
            <person name="Goeker M."/>
        </authorList>
    </citation>
    <scope>NUCLEOTIDE SEQUENCE [LARGE SCALE GENOMIC DNA]</scope>
    <source>
        <strain evidence="2 3">DSM 14552</strain>
    </source>
</reference>
<feature type="domain" description="Nitroreductase" evidence="1">
    <location>
        <begin position="19"/>
        <end position="184"/>
    </location>
</feature>
<dbReference type="InterPro" id="IPR000415">
    <property type="entry name" value="Nitroreductase-like"/>
</dbReference>
<dbReference type="Gene3D" id="3.40.109.10">
    <property type="entry name" value="NADH Oxidase"/>
    <property type="match status" value="1"/>
</dbReference>
<evidence type="ECO:0000313" key="3">
    <source>
        <dbReference type="Proteomes" id="UP000562395"/>
    </source>
</evidence>
<dbReference type="InterPro" id="IPR029479">
    <property type="entry name" value="Nitroreductase"/>
</dbReference>
<dbReference type="Proteomes" id="UP000562395">
    <property type="component" value="Unassembled WGS sequence"/>
</dbReference>
<comment type="caution">
    <text evidence="2">The sequence shown here is derived from an EMBL/GenBank/DDBJ whole genome shotgun (WGS) entry which is preliminary data.</text>
</comment>
<dbReference type="Pfam" id="PF00881">
    <property type="entry name" value="Nitroreductase"/>
    <property type="match status" value="1"/>
</dbReference>
<dbReference type="PANTHER" id="PTHR23026">
    <property type="entry name" value="NADPH NITROREDUCTASE"/>
    <property type="match status" value="1"/>
</dbReference>
<dbReference type="NCBIfam" id="TIGR02476">
    <property type="entry name" value="BluB"/>
    <property type="match status" value="1"/>
</dbReference>
<dbReference type="SUPFAM" id="SSF55469">
    <property type="entry name" value="FMN-dependent nitroreductase-like"/>
    <property type="match status" value="1"/>
</dbReference>
<evidence type="ECO:0000259" key="1">
    <source>
        <dbReference type="Pfam" id="PF00881"/>
    </source>
</evidence>
<dbReference type="EC" id="1.13.11.79" evidence="2"/>
<dbReference type="InterPro" id="IPR050627">
    <property type="entry name" value="Nitroreductase/BluB"/>
</dbReference>
<accession>A0A7W5ZTA6</accession>
<keyword evidence="3" id="KW-1185">Reference proteome</keyword>
<name>A0A7W5ZTA6_9SPHN</name>
<evidence type="ECO:0000313" key="2">
    <source>
        <dbReference type="EMBL" id="MBB3859583.1"/>
    </source>
</evidence>
<organism evidence="2 3">
    <name type="scientific">Novosphingobium hassiacum</name>
    <dbReference type="NCBI Taxonomy" id="173676"/>
    <lineage>
        <taxon>Bacteria</taxon>
        <taxon>Pseudomonadati</taxon>
        <taxon>Pseudomonadota</taxon>
        <taxon>Alphaproteobacteria</taxon>
        <taxon>Sphingomonadales</taxon>
        <taxon>Sphingomonadaceae</taxon>
        <taxon>Novosphingobium</taxon>
    </lineage>
</organism>
<dbReference type="EMBL" id="JACICY010000001">
    <property type="protein sequence ID" value="MBB3859583.1"/>
    <property type="molecule type" value="Genomic_DNA"/>
</dbReference>
<dbReference type="PANTHER" id="PTHR23026:SF123">
    <property type="entry name" value="NAD(P)H NITROREDUCTASE RV3131-RELATED"/>
    <property type="match status" value="1"/>
</dbReference>
<keyword evidence="2" id="KW-0560">Oxidoreductase</keyword>
<gene>
    <name evidence="2" type="ORF">GGQ88_000823</name>
</gene>
<dbReference type="RefSeq" id="WP_183611803.1">
    <property type="nucleotide sequence ID" value="NZ_JACICY010000001.1"/>
</dbReference>
<protein>
    <submittedName>
        <fullName evidence="2">5,6-dimethylbenzimidazole synthase</fullName>
        <ecNumber evidence="2">1.13.11.79</ecNumber>
    </submittedName>
</protein>
<proteinExistence type="predicted"/>
<dbReference type="InterPro" id="IPR012825">
    <property type="entry name" value="BluB"/>
</dbReference>
<dbReference type="GO" id="GO:0102919">
    <property type="term" value="F:5,6-dimethylbenzimidazole synthase activity"/>
    <property type="evidence" value="ECO:0007669"/>
    <property type="project" value="UniProtKB-EC"/>
</dbReference>